<reference evidence="1" key="1">
    <citation type="journal article" date="2021" name="Microb. Physiol.">
        <title>Proteogenomic Insights into the Physiology of Marine, Sulfate-Reducing, Filamentous Desulfonema limicola and Desulfonema magnum.</title>
        <authorList>
            <person name="Schnaars V."/>
            <person name="Wohlbrand L."/>
            <person name="Scheve S."/>
            <person name="Hinrichs C."/>
            <person name="Reinhardt R."/>
            <person name="Rabus R."/>
        </authorList>
    </citation>
    <scope>NUCLEOTIDE SEQUENCE</scope>
    <source>
        <strain evidence="1">5ac10</strain>
    </source>
</reference>
<evidence type="ECO:0000313" key="1">
    <source>
        <dbReference type="EMBL" id="QTA78673.1"/>
    </source>
</evidence>
<evidence type="ECO:0000313" key="2">
    <source>
        <dbReference type="Proteomes" id="UP000663720"/>
    </source>
</evidence>
<dbReference type="EMBL" id="CP061799">
    <property type="protein sequence ID" value="QTA78673.1"/>
    <property type="molecule type" value="Genomic_DNA"/>
</dbReference>
<dbReference type="RefSeq" id="WP_207690502.1">
    <property type="nucleotide sequence ID" value="NZ_CP061799.1"/>
</dbReference>
<dbReference type="KEGG" id="dli:dnl_09020"/>
<sequence>MKNNKSNLNIRSNLYPLPKDFLCYNTEISEVHRKFVRQIRDSEIFEKLPNKLKMEGTNFQNNNFGVCSSHPRKEVSYGPIKKGERIVFGCRCIVKDTCRNRKILNLRERRERGKDLDCKKCPRFKG</sequence>
<organism evidence="1 2">
    <name type="scientific">Desulfonema limicola</name>
    <dbReference type="NCBI Taxonomy" id="45656"/>
    <lineage>
        <taxon>Bacteria</taxon>
        <taxon>Pseudomonadati</taxon>
        <taxon>Thermodesulfobacteriota</taxon>
        <taxon>Desulfobacteria</taxon>
        <taxon>Desulfobacterales</taxon>
        <taxon>Desulfococcaceae</taxon>
        <taxon>Desulfonema</taxon>
    </lineage>
</organism>
<name>A0A975GEY3_9BACT</name>
<keyword evidence="2" id="KW-1185">Reference proteome</keyword>
<gene>
    <name evidence="1" type="ORF">dnl_09020</name>
</gene>
<dbReference type="AlphaFoldDB" id="A0A975GEY3"/>
<dbReference type="Proteomes" id="UP000663720">
    <property type="component" value="Chromosome"/>
</dbReference>
<accession>A0A975GEY3</accession>
<protein>
    <submittedName>
        <fullName evidence="1">Uncharacterized protein</fullName>
    </submittedName>
</protein>
<proteinExistence type="predicted"/>